<feature type="transmembrane region" description="Helical" evidence="6">
    <location>
        <begin position="20"/>
        <end position="37"/>
    </location>
</feature>
<dbReference type="RefSeq" id="WP_245920976.1">
    <property type="nucleotide sequence ID" value="NZ_QBKR01000030.1"/>
</dbReference>
<keyword evidence="2 6" id="KW-0812">Transmembrane</keyword>
<dbReference type="Pfam" id="PF15615">
    <property type="entry name" value="TerB_C"/>
    <property type="match status" value="2"/>
</dbReference>
<reference evidence="9 10" key="1">
    <citation type="submission" date="2018-04" db="EMBL/GenBank/DDBJ databases">
        <title>Genomic Encyclopedia of Archaeal and Bacterial Type Strains, Phase II (KMG-II): from individual species to whole genera.</title>
        <authorList>
            <person name="Goeker M."/>
        </authorList>
    </citation>
    <scope>NUCLEOTIDE SEQUENCE [LARGE SCALE GENOMIC DNA]</scope>
    <source>
        <strain evidence="9 10">DSM 45787</strain>
    </source>
</reference>
<accession>A0A2T6B9E9</accession>
<organism evidence="9 10">
    <name type="scientific">Melghirimyces profundicolus</name>
    <dbReference type="NCBI Taxonomy" id="1242148"/>
    <lineage>
        <taxon>Bacteria</taxon>
        <taxon>Bacillati</taxon>
        <taxon>Bacillota</taxon>
        <taxon>Bacilli</taxon>
        <taxon>Bacillales</taxon>
        <taxon>Thermoactinomycetaceae</taxon>
        <taxon>Melghirimyces</taxon>
    </lineage>
</organism>
<dbReference type="Pfam" id="PF05154">
    <property type="entry name" value="TM2"/>
    <property type="match status" value="1"/>
</dbReference>
<evidence type="ECO:0000256" key="4">
    <source>
        <dbReference type="ARBA" id="ARBA00023136"/>
    </source>
</evidence>
<comment type="caution">
    <text evidence="9">The sequence shown here is derived from an EMBL/GenBank/DDBJ whole genome shotgun (WGS) entry which is preliminary data.</text>
</comment>
<dbReference type="EMBL" id="QBKR01000030">
    <property type="protein sequence ID" value="PTX52705.1"/>
    <property type="molecule type" value="Genomic_DNA"/>
</dbReference>
<name>A0A2T6B9E9_9BACL</name>
<evidence type="ECO:0000313" key="10">
    <source>
        <dbReference type="Proteomes" id="UP000244240"/>
    </source>
</evidence>
<evidence type="ECO:0000256" key="3">
    <source>
        <dbReference type="ARBA" id="ARBA00022989"/>
    </source>
</evidence>
<dbReference type="PANTHER" id="PTHR21016">
    <property type="entry name" value="BETA-AMYLOID BINDING PROTEIN-RELATED"/>
    <property type="match status" value="1"/>
</dbReference>
<dbReference type="AlphaFoldDB" id="A0A2T6B9E9"/>
<evidence type="ECO:0000256" key="2">
    <source>
        <dbReference type="ARBA" id="ARBA00022692"/>
    </source>
</evidence>
<dbReference type="Proteomes" id="UP000244240">
    <property type="component" value="Unassembled WGS sequence"/>
</dbReference>
<feature type="region of interest" description="Disordered" evidence="5">
    <location>
        <begin position="145"/>
        <end position="192"/>
    </location>
</feature>
<feature type="domain" description="TerB-C" evidence="8">
    <location>
        <begin position="339"/>
        <end position="436"/>
    </location>
</feature>
<evidence type="ECO:0000256" key="1">
    <source>
        <dbReference type="ARBA" id="ARBA00004141"/>
    </source>
</evidence>
<feature type="domain" description="TM2" evidence="7">
    <location>
        <begin position="14"/>
        <end position="62"/>
    </location>
</feature>
<feature type="compositionally biased region" description="Basic and acidic residues" evidence="5">
    <location>
        <begin position="166"/>
        <end position="179"/>
    </location>
</feature>
<dbReference type="InterPro" id="IPR007829">
    <property type="entry name" value="TM2"/>
</dbReference>
<keyword evidence="4 6" id="KW-0472">Membrane</keyword>
<feature type="region of interest" description="Disordered" evidence="5">
    <location>
        <begin position="318"/>
        <end position="360"/>
    </location>
</feature>
<dbReference type="GO" id="GO:0016020">
    <property type="term" value="C:membrane"/>
    <property type="evidence" value="ECO:0007669"/>
    <property type="project" value="UniProtKB-SubCell"/>
</dbReference>
<dbReference type="PANTHER" id="PTHR21016:SF25">
    <property type="entry name" value="TM2 DOMAIN-CONTAINING PROTEIN DDB_G0277895-RELATED"/>
    <property type="match status" value="1"/>
</dbReference>
<evidence type="ECO:0000256" key="5">
    <source>
        <dbReference type="SAM" id="MobiDB-lite"/>
    </source>
</evidence>
<comment type="subcellular location">
    <subcellularLocation>
        <location evidence="1">Membrane</location>
        <topology evidence="1">Multi-pass membrane protein</topology>
    </subcellularLocation>
</comment>
<proteinExistence type="predicted"/>
<evidence type="ECO:0000259" key="8">
    <source>
        <dbReference type="Pfam" id="PF15615"/>
    </source>
</evidence>
<keyword evidence="3 6" id="KW-1133">Transmembrane helix</keyword>
<protein>
    <submittedName>
        <fullName evidence="9">TerB-like protein</fullName>
    </submittedName>
</protein>
<dbReference type="InterPro" id="IPR050932">
    <property type="entry name" value="TM2D1-3-like"/>
</dbReference>
<evidence type="ECO:0000313" key="9">
    <source>
        <dbReference type="EMBL" id="PTX52705.1"/>
    </source>
</evidence>
<keyword evidence="10" id="KW-1185">Reference proteome</keyword>
<feature type="transmembrane region" description="Helical" evidence="6">
    <location>
        <begin position="43"/>
        <end position="66"/>
    </location>
</feature>
<evidence type="ECO:0000259" key="7">
    <source>
        <dbReference type="Pfam" id="PF05154"/>
    </source>
</evidence>
<feature type="domain" description="TerB-C" evidence="8">
    <location>
        <begin position="238"/>
        <end position="301"/>
    </location>
</feature>
<dbReference type="InterPro" id="IPR028932">
    <property type="entry name" value="TerB-C"/>
</dbReference>
<gene>
    <name evidence="9" type="ORF">C8P63_13017</name>
</gene>
<evidence type="ECO:0000256" key="6">
    <source>
        <dbReference type="SAM" id="Phobius"/>
    </source>
</evidence>
<sequence length="447" mass="51529">MESGSQKDGVTSKHKKYSTALLLAFFLGTFGAHHFYLRRFGWGVVYLLFSETGIPIVVSWVEMAFLKKRVDHINARQYLISQNQNDVFKRFRSLMIFLKELLDSLIRDMKDLFRDYAERRIPMKDQNLPDGLKQLQRFVPLRLKNAKPVESPDPEPIPPKPEYEDEPLKPDHSQSREDNNLPINQSPPQIKEGTLPISEAADEKSGAEKEKAIWTLKSKNVELDMLSANLFTDFAKSLYSIERELILLFENEPLSQQDCLEFARSQGCMLHLLIDSINEKSFELLGDILIEEMDHKYVLGEEFEGVLGYVEAQEKKRNKIKPPVQKSGEEHKQPQVQTEETPNHAPVMEDQNPLPSNPPIPSNHEMEVFFAELHTDEREFVKLFITQSEVPLDQCLSFAREKGLMLTKFVDGINEKAVESLGDVFLEESNRAYILSEEWADELTQMK</sequence>